<feature type="region of interest" description="Disordered" evidence="3">
    <location>
        <begin position="53"/>
        <end position="76"/>
    </location>
</feature>
<dbReference type="PANTHER" id="PTHR37981">
    <property type="entry name" value="LIPASE 2"/>
    <property type="match status" value="1"/>
</dbReference>
<dbReference type="InterPro" id="IPR036514">
    <property type="entry name" value="SGNH_hydro_sf"/>
</dbReference>
<dbReference type="Gene3D" id="3.40.50.1110">
    <property type="entry name" value="SGNH hydrolase"/>
    <property type="match status" value="1"/>
</dbReference>
<dbReference type="PANTHER" id="PTHR37981:SF1">
    <property type="entry name" value="SGNH HYDROLASE-TYPE ESTERASE DOMAIN-CONTAINING PROTEIN"/>
    <property type="match status" value="1"/>
</dbReference>
<dbReference type="Pfam" id="PF13472">
    <property type="entry name" value="Lipase_GDSL_2"/>
    <property type="match status" value="1"/>
</dbReference>
<comment type="caution">
    <text evidence="6">The sequence shown here is derived from an EMBL/GenBank/DDBJ whole genome shotgun (WGS) entry which is preliminary data.</text>
</comment>
<keyword evidence="7" id="KW-1185">Reference proteome</keyword>
<evidence type="ECO:0000313" key="6">
    <source>
        <dbReference type="EMBL" id="EWC58759.1"/>
    </source>
</evidence>
<sequence length="392" mass="40154">MTGLRVGPWKGGAVVAGVALVAGLATAPQAQAAPPQAPAAVVTLGDSFISGEAGRWSGNSNDSGQGDFSGTDRAWAPGGADPHRVYGTSADNGCHRSDVAEVHSAAIANATAVNISCSGAKTTNVLTGGTAFKGENPQNEQLAQVARSHRVKVVVVSVGGNDLDLAGVAEQCGRDFLLSTVFVTYKCQSTQSQVVQSRMAALATSIPAVLDDVRATMSAAGYADTDYRLVLQGYAHPVPASGDYRYAESGYTRYQVGGCPFWNSDSDWLRSVNDQLASVLSAAATAEGADFLDLRGASAGHEVCNKNSALVTPGAPPSPAASEWVRFTDVTIVPGRSTQGDTQESLHPNAYGQRAQGRCLALLAARGPGKYSCTAQPGAGIEGITLAANAGL</sequence>
<evidence type="ECO:0000256" key="2">
    <source>
        <dbReference type="PIRSR" id="PIRSR637460-2"/>
    </source>
</evidence>
<evidence type="ECO:0000259" key="5">
    <source>
        <dbReference type="Pfam" id="PF13472"/>
    </source>
</evidence>
<protein>
    <recommendedName>
        <fullName evidence="5">SGNH hydrolase-type esterase domain-containing protein</fullName>
    </recommendedName>
</protein>
<feature type="active site" evidence="1">
    <location>
        <position position="347"/>
    </location>
</feature>
<dbReference type="SUPFAM" id="SSF52266">
    <property type="entry name" value="SGNH hydrolase"/>
    <property type="match status" value="1"/>
</dbReference>
<feature type="disulfide bond" evidence="2">
    <location>
        <begin position="94"/>
        <end position="117"/>
    </location>
</feature>
<accession>A0A8E3BH48</accession>
<dbReference type="GO" id="GO:0016788">
    <property type="term" value="F:hydrolase activity, acting on ester bonds"/>
    <property type="evidence" value="ECO:0007669"/>
    <property type="project" value="InterPro"/>
</dbReference>
<evidence type="ECO:0000256" key="4">
    <source>
        <dbReference type="SAM" id="SignalP"/>
    </source>
</evidence>
<dbReference type="OrthoDB" id="3882626at2"/>
<dbReference type="AlphaFoldDB" id="W7IXK4"/>
<dbReference type="Proteomes" id="UP000019277">
    <property type="component" value="Unassembled WGS sequence"/>
</dbReference>
<dbReference type="eggNOG" id="COG2755">
    <property type="taxonomic scope" value="Bacteria"/>
</dbReference>
<dbReference type="STRING" id="909613.UO65_5936"/>
<organism evidence="6 7">
    <name type="scientific">Actinokineospora spheciospongiae</name>
    <dbReference type="NCBI Taxonomy" id="909613"/>
    <lineage>
        <taxon>Bacteria</taxon>
        <taxon>Bacillati</taxon>
        <taxon>Actinomycetota</taxon>
        <taxon>Actinomycetes</taxon>
        <taxon>Pseudonocardiales</taxon>
        <taxon>Pseudonocardiaceae</taxon>
        <taxon>Actinokineospora</taxon>
    </lineage>
</organism>
<feature type="signal peptide" evidence="4">
    <location>
        <begin position="1"/>
        <end position="32"/>
    </location>
</feature>
<feature type="compositionally biased region" description="Polar residues" evidence="3">
    <location>
        <begin position="57"/>
        <end position="68"/>
    </location>
</feature>
<dbReference type="InterPro" id="IPR037460">
    <property type="entry name" value="SEST-like"/>
</dbReference>
<evidence type="ECO:0000256" key="3">
    <source>
        <dbReference type="SAM" id="MobiDB-lite"/>
    </source>
</evidence>
<gene>
    <name evidence="6" type="ORF">UO65_5936</name>
</gene>
<reference evidence="6 7" key="1">
    <citation type="journal article" date="2014" name="Genome Announc.">
        <title>Draft Genome Sequence of the Antitrypanosomally Active Sponge-Associated Bacterium Actinokineospora sp. Strain EG49.</title>
        <authorList>
            <person name="Harjes J."/>
            <person name="Ryu T."/>
            <person name="Abdelmohsen U.R."/>
            <person name="Moitinho-Silva L."/>
            <person name="Horn H."/>
            <person name="Ravasi T."/>
            <person name="Hentschel U."/>
        </authorList>
    </citation>
    <scope>NUCLEOTIDE SEQUENCE [LARGE SCALE GENOMIC DNA]</scope>
    <source>
        <strain evidence="6 7">EG49</strain>
    </source>
</reference>
<keyword evidence="4" id="KW-0732">Signal</keyword>
<evidence type="ECO:0000313" key="7">
    <source>
        <dbReference type="Proteomes" id="UP000019277"/>
    </source>
</evidence>
<dbReference type="EMBL" id="AYXG01000229">
    <property type="protein sequence ID" value="EWC58759.1"/>
    <property type="molecule type" value="Genomic_DNA"/>
</dbReference>
<keyword evidence="2" id="KW-1015">Disulfide bond</keyword>
<name>W7IXK4_9PSEU</name>
<feature type="domain" description="SGNH hydrolase-type esterase" evidence="5">
    <location>
        <begin position="100"/>
        <end position="355"/>
    </location>
</feature>
<evidence type="ECO:0000256" key="1">
    <source>
        <dbReference type="PIRSR" id="PIRSR637460-1"/>
    </source>
</evidence>
<dbReference type="GO" id="GO:0006629">
    <property type="term" value="P:lipid metabolic process"/>
    <property type="evidence" value="ECO:0007669"/>
    <property type="project" value="TreeGrafter"/>
</dbReference>
<feature type="chain" id="PRO_5044489820" description="SGNH hydrolase-type esterase domain-containing protein" evidence="4">
    <location>
        <begin position="33"/>
        <end position="392"/>
    </location>
</feature>
<proteinExistence type="predicted"/>
<feature type="disulfide bond" evidence="2">
    <location>
        <begin position="172"/>
        <end position="187"/>
    </location>
</feature>
<accession>W7IXK4</accession>
<feature type="active site" description="Nucleophile" evidence="1">
    <location>
        <position position="47"/>
    </location>
</feature>
<dbReference type="InterPro" id="IPR013830">
    <property type="entry name" value="SGNH_hydro"/>
</dbReference>
<dbReference type="PATRIC" id="fig|909613.9.peg.5937"/>